<evidence type="ECO:0000256" key="5">
    <source>
        <dbReference type="ARBA" id="ARBA00023077"/>
    </source>
</evidence>
<keyword evidence="12" id="KW-0675">Receptor</keyword>
<dbReference type="InterPro" id="IPR012910">
    <property type="entry name" value="Plug_dom"/>
</dbReference>
<keyword evidence="13" id="KW-1185">Reference proteome</keyword>
<protein>
    <submittedName>
        <fullName evidence="12">TonB-dependent receptor</fullName>
    </submittedName>
</protein>
<keyword evidence="4" id="KW-0812">Transmembrane</keyword>
<dbReference type="eggNOG" id="COG4771">
    <property type="taxonomic scope" value="Bacteria"/>
</dbReference>
<name>B4RC59_PHEZH</name>
<dbReference type="Proteomes" id="UP000001868">
    <property type="component" value="Chromosome"/>
</dbReference>
<dbReference type="PANTHER" id="PTHR30069:SF49">
    <property type="entry name" value="OUTER MEMBRANE PROTEIN C"/>
    <property type="match status" value="1"/>
</dbReference>
<keyword evidence="9" id="KW-0732">Signal</keyword>
<dbReference type="GO" id="GO:0015344">
    <property type="term" value="F:siderophore uptake transmembrane transporter activity"/>
    <property type="evidence" value="ECO:0007669"/>
    <property type="project" value="TreeGrafter"/>
</dbReference>
<evidence type="ECO:0000256" key="1">
    <source>
        <dbReference type="ARBA" id="ARBA00004571"/>
    </source>
</evidence>
<dbReference type="EMBL" id="CP000747">
    <property type="protein sequence ID" value="ACG79852.1"/>
    <property type="molecule type" value="Genomic_DNA"/>
</dbReference>
<dbReference type="RefSeq" id="WP_012523990.1">
    <property type="nucleotide sequence ID" value="NC_011144.1"/>
</dbReference>
<comment type="similarity">
    <text evidence="8">Belongs to the TonB-dependent receptor family.</text>
</comment>
<dbReference type="HOGENOM" id="CLU_014873_0_0_5"/>
<evidence type="ECO:0000259" key="10">
    <source>
        <dbReference type="Pfam" id="PF00593"/>
    </source>
</evidence>
<dbReference type="KEGG" id="pzu:PHZ_c3443"/>
<proteinExistence type="inferred from homology"/>
<dbReference type="STRING" id="450851.PHZ_c3443"/>
<dbReference type="InterPro" id="IPR036942">
    <property type="entry name" value="Beta-barrel_TonB_sf"/>
</dbReference>
<evidence type="ECO:0000313" key="12">
    <source>
        <dbReference type="EMBL" id="ACG79852.1"/>
    </source>
</evidence>
<evidence type="ECO:0000256" key="6">
    <source>
        <dbReference type="ARBA" id="ARBA00023136"/>
    </source>
</evidence>
<keyword evidence="5 8" id="KW-0798">TonB box</keyword>
<feature type="chain" id="PRO_5002825335" evidence="9">
    <location>
        <begin position="27"/>
        <end position="701"/>
    </location>
</feature>
<feature type="signal peptide" evidence="9">
    <location>
        <begin position="1"/>
        <end position="26"/>
    </location>
</feature>
<dbReference type="InterPro" id="IPR000531">
    <property type="entry name" value="Beta-barrel_TonB"/>
</dbReference>
<keyword evidence="6 8" id="KW-0472">Membrane</keyword>
<evidence type="ECO:0000256" key="4">
    <source>
        <dbReference type="ARBA" id="ARBA00022692"/>
    </source>
</evidence>
<evidence type="ECO:0000256" key="8">
    <source>
        <dbReference type="RuleBase" id="RU003357"/>
    </source>
</evidence>
<evidence type="ECO:0000256" key="2">
    <source>
        <dbReference type="ARBA" id="ARBA00022448"/>
    </source>
</evidence>
<gene>
    <name evidence="12" type="ordered locus">PHZ_c3443</name>
</gene>
<evidence type="ECO:0000313" key="13">
    <source>
        <dbReference type="Proteomes" id="UP000001868"/>
    </source>
</evidence>
<dbReference type="GO" id="GO:0009279">
    <property type="term" value="C:cell outer membrane"/>
    <property type="evidence" value="ECO:0007669"/>
    <property type="project" value="UniProtKB-SubCell"/>
</dbReference>
<accession>B4RC59</accession>
<keyword evidence="7" id="KW-0998">Cell outer membrane</keyword>
<dbReference type="InterPro" id="IPR039426">
    <property type="entry name" value="TonB-dep_rcpt-like"/>
</dbReference>
<dbReference type="Pfam" id="PF00593">
    <property type="entry name" value="TonB_dep_Rec_b-barrel"/>
    <property type="match status" value="1"/>
</dbReference>
<dbReference type="Gene3D" id="2.40.170.20">
    <property type="entry name" value="TonB-dependent receptor, beta-barrel domain"/>
    <property type="match status" value="1"/>
</dbReference>
<sequence>MNLRLFASAALVALGGGMGAAMPAAAQEAPAPLLDVIVVTAPRIERTTPTAQTIAPRPVEGPDPTTLLARVPGGARVGNGALSGQAQYRGLFGHRLNLRVDGQRFASGGPNLMDPPFHYAPTSLVSALEVDRGVSPVREGPGLAGGMNAVFKRLDFTQGGEPELGYDLTAEARSGDDSRSVGGIAGAAGQAWRLNLLGAYEKGDDAEFPGGTIRASRFERSVYGLSAGARAGDQEVSLDVRRQHTGPTGNPPFPMDIRYFDSDFARVGWRGEFGEVQAEAAFSYAGVDHAMNNFGLRPAPASPMDRREALAKAYTRAAEGAVSFPAAGGRLRLGADAEATDRNVQILNPANPAFLVTSLPDVEATRTGAYAEWTGGLGPVMGELGLRFDRHEADAGRTVLGPALPAGPVSLAAAFNAADRSRDDDTVDVSARFWTPERDGLSWRLTLARKTRVPGYVERYSWLPGNTSGGLADGNIYVGDLALEPEVAWIAEAGFDWAGDRAYARPTVFVREVDNYIQGVPFDATPGVLDTLHERVAAMNGDPTPLRFANVDARLWGFDVAGGVKLSERWRLDAVASYVRGERRDVPDDLYRISPPSLTAAVSYDADAWSVTAETRLVADQDKVSGTNDEQRTGGYGLVNLYGDWRVRQGVRVSAGVENLLDRRYSDHLAGYNRIAGSDVPVGARLPGAGRSVFVRLSMAR</sequence>
<feature type="domain" description="TonB-dependent receptor plug" evidence="11">
    <location>
        <begin position="62"/>
        <end position="146"/>
    </location>
</feature>
<evidence type="ECO:0000256" key="3">
    <source>
        <dbReference type="ARBA" id="ARBA00022452"/>
    </source>
</evidence>
<evidence type="ECO:0000259" key="11">
    <source>
        <dbReference type="Pfam" id="PF07715"/>
    </source>
</evidence>
<dbReference type="SUPFAM" id="SSF56935">
    <property type="entry name" value="Porins"/>
    <property type="match status" value="1"/>
</dbReference>
<dbReference type="GO" id="GO:0044718">
    <property type="term" value="P:siderophore transmembrane transport"/>
    <property type="evidence" value="ECO:0007669"/>
    <property type="project" value="TreeGrafter"/>
</dbReference>
<comment type="subcellular location">
    <subcellularLocation>
        <location evidence="1">Cell outer membrane</location>
        <topology evidence="1">Multi-pass membrane protein</topology>
    </subcellularLocation>
</comment>
<keyword evidence="3" id="KW-1134">Transmembrane beta strand</keyword>
<evidence type="ECO:0000256" key="7">
    <source>
        <dbReference type="ARBA" id="ARBA00023237"/>
    </source>
</evidence>
<keyword evidence="2" id="KW-0813">Transport</keyword>
<dbReference type="Pfam" id="PF07715">
    <property type="entry name" value="Plug"/>
    <property type="match status" value="1"/>
</dbReference>
<feature type="domain" description="TonB-dependent receptor-like beta-barrel" evidence="10">
    <location>
        <begin position="243"/>
        <end position="660"/>
    </location>
</feature>
<organism evidence="12 13">
    <name type="scientific">Phenylobacterium zucineum (strain HLK1)</name>
    <dbReference type="NCBI Taxonomy" id="450851"/>
    <lineage>
        <taxon>Bacteria</taxon>
        <taxon>Pseudomonadati</taxon>
        <taxon>Pseudomonadota</taxon>
        <taxon>Alphaproteobacteria</taxon>
        <taxon>Caulobacterales</taxon>
        <taxon>Caulobacteraceae</taxon>
        <taxon>Phenylobacterium</taxon>
    </lineage>
</organism>
<dbReference type="PANTHER" id="PTHR30069">
    <property type="entry name" value="TONB-DEPENDENT OUTER MEMBRANE RECEPTOR"/>
    <property type="match status" value="1"/>
</dbReference>
<dbReference type="AlphaFoldDB" id="B4RC59"/>
<evidence type="ECO:0000256" key="9">
    <source>
        <dbReference type="SAM" id="SignalP"/>
    </source>
</evidence>
<reference evidence="12 13" key="1">
    <citation type="journal article" date="2008" name="BMC Genomics">
        <title>Complete genome of Phenylobacterium zucineum - a novel facultative intracellular bacterium isolated from human erythroleukemia cell line K562.</title>
        <authorList>
            <person name="Luo Y."/>
            <person name="Xu X."/>
            <person name="Ding Z."/>
            <person name="Liu Z."/>
            <person name="Zhang B."/>
            <person name="Yan Z."/>
            <person name="Sun J."/>
            <person name="Hu S."/>
            <person name="Hu X."/>
        </authorList>
    </citation>
    <scope>NUCLEOTIDE SEQUENCE [LARGE SCALE GENOMIC DNA]</scope>
    <source>
        <strain evidence="12 13">HLK1</strain>
    </source>
</reference>